<dbReference type="SMART" id="SM00448">
    <property type="entry name" value="REC"/>
    <property type="match status" value="1"/>
</dbReference>
<proteinExistence type="predicted"/>
<dbReference type="Pfam" id="PF00072">
    <property type="entry name" value="Response_reg"/>
    <property type="match status" value="1"/>
</dbReference>
<dbReference type="Proteomes" id="UP000473574">
    <property type="component" value="Unassembled WGS sequence"/>
</dbReference>
<evidence type="ECO:0000313" key="5">
    <source>
        <dbReference type="EMBL" id="NEZ61596.1"/>
    </source>
</evidence>
<comment type="caution">
    <text evidence="5">The sequence shown here is derived from an EMBL/GenBank/DDBJ whole genome shotgun (WGS) entry which is preliminary data.</text>
</comment>
<dbReference type="InterPro" id="IPR025497">
    <property type="entry name" value="PatA-like_N"/>
</dbReference>
<feature type="region of interest" description="Disordered" evidence="3">
    <location>
        <begin position="267"/>
        <end position="339"/>
    </location>
</feature>
<evidence type="ECO:0000259" key="4">
    <source>
        <dbReference type="PROSITE" id="PS50110"/>
    </source>
</evidence>
<dbReference type="AlphaFoldDB" id="A0A6M0RZL4"/>
<protein>
    <submittedName>
        <fullName evidence="5">Response regulator</fullName>
    </submittedName>
</protein>
<dbReference type="Pfam" id="PF14332">
    <property type="entry name" value="DUF4388"/>
    <property type="match status" value="1"/>
</dbReference>
<evidence type="ECO:0000256" key="3">
    <source>
        <dbReference type="SAM" id="MobiDB-lite"/>
    </source>
</evidence>
<evidence type="ECO:0000256" key="1">
    <source>
        <dbReference type="ARBA" id="ARBA00022553"/>
    </source>
</evidence>
<accession>A0A6M0RZL4</accession>
<dbReference type="InterPro" id="IPR011006">
    <property type="entry name" value="CheY-like_superfamily"/>
</dbReference>
<feature type="compositionally biased region" description="Polar residues" evidence="3">
    <location>
        <begin position="283"/>
        <end position="318"/>
    </location>
</feature>
<dbReference type="InterPro" id="IPR001789">
    <property type="entry name" value="Sig_transdc_resp-reg_receiver"/>
</dbReference>
<dbReference type="GO" id="GO:0000160">
    <property type="term" value="P:phosphorelay signal transduction system"/>
    <property type="evidence" value="ECO:0007669"/>
    <property type="project" value="InterPro"/>
</dbReference>
<gene>
    <name evidence="5" type="ORF">D0962_02200</name>
</gene>
<keyword evidence="1 2" id="KW-0597">Phosphoprotein</keyword>
<feature type="domain" description="Response regulatory" evidence="4">
    <location>
        <begin position="348"/>
        <end position="464"/>
    </location>
</feature>
<evidence type="ECO:0000313" key="6">
    <source>
        <dbReference type="Proteomes" id="UP000473574"/>
    </source>
</evidence>
<dbReference type="Gene3D" id="3.40.50.2300">
    <property type="match status" value="1"/>
</dbReference>
<dbReference type="PROSITE" id="PS50110">
    <property type="entry name" value="RESPONSE_REGULATORY"/>
    <property type="match status" value="1"/>
</dbReference>
<dbReference type="PANTHER" id="PTHR44591:SF3">
    <property type="entry name" value="RESPONSE REGULATORY DOMAIN-CONTAINING PROTEIN"/>
    <property type="match status" value="1"/>
</dbReference>
<sequence length="470" mass="52823">MHDHFEVIPFLTKTLESGQTGRVYITGDNVEWCLDITDGRVIFAAHSLQYLNTLETTLPRLGYEALLPIYWRLTQLEVYKRQIGQTGLEALNWTSKIVGALVQYNLLETKQAGEILAQLAEDAVEALLGLEKATVVWYPFPKELWYTTIYGTEITALVNHLSGRLKAWQPLGDLICSPYQRPYCESPDDLYKLARQGGLPQRMLESLVRLMQGASIRQLAQTVKQDETKLAQLLYPYIKQRAIKLWPPLPPLNRLPWLPIKQQQQPESVTDAVSKPADITVINKPSETLTTGNTTYPENKTSSDNNTVSEKQSTTDTWRSNENESESSASGNNNLQSKGSGNLRSKHLIICIDDSKAMLEKIESYLDPNYFELKTIMDPVKAISKICVRKPSLILMDISMPSISGNSLCSILKRSYMFKDVPIIMISSNSGALNKAKAEVSGAAGYLEKPFSKEQLMQLLDTYLNLNPIE</sequence>
<organism evidence="5 6">
    <name type="scientific">Adonisia turfae CCMR0082</name>
    <dbReference type="NCBI Taxonomy" id="2304604"/>
    <lineage>
        <taxon>Bacteria</taxon>
        <taxon>Bacillati</taxon>
        <taxon>Cyanobacteriota</taxon>
        <taxon>Adonisia</taxon>
        <taxon>Adonisia turfae</taxon>
    </lineage>
</organism>
<feature type="modified residue" description="4-aspartylphosphate" evidence="2">
    <location>
        <position position="397"/>
    </location>
</feature>
<evidence type="ECO:0000256" key="2">
    <source>
        <dbReference type="PROSITE-ProRule" id="PRU00169"/>
    </source>
</evidence>
<dbReference type="InterPro" id="IPR050595">
    <property type="entry name" value="Bact_response_regulator"/>
</dbReference>
<dbReference type="PANTHER" id="PTHR44591">
    <property type="entry name" value="STRESS RESPONSE REGULATOR PROTEIN 1"/>
    <property type="match status" value="1"/>
</dbReference>
<dbReference type="SUPFAM" id="SSF52172">
    <property type="entry name" value="CheY-like"/>
    <property type="match status" value="1"/>
</dbReference>
<name>A0A6M0RZL4_9CYAN</name>
<reference evidence="5 6" key="1">
    <citation type="journal article" date="2020" name="Microb. Ecol.">
        <title>Ecogenomics of the Marine Benthic Filamentous Cyanobacterium Adonisia.</title>
        <authorList>
            <person name="Walter J.M."/>
            <person name="Coutinho F.H."/>
            <person name="Leomil L."/>
            <person name="Hargreaves P.I."/>
            <person name="Campeao M.E."/>
            <person name="Vieira V.V."/>
            <person name="Silva B.S."/>
            <person name="Fistarol G.O."/>
            <person name="Salomon P.S."/>
            <person name="Sawabe T."/>
            <person name="Mino S."/>
            <person name="Hosokawa M."/>
            <person name="Miyashita H."/>
            <person name="Maruyama F."/>
            <person name="van Verk M.C."/>
            <person name="Dutilh B.E."/>
            <person name="Thompson C.C."/>
            <person name="Thompson F.L."/>
        </authorList>
    </citation>
    <scope>NUCLEOTIDE SEQUENCE [LARGE SCALE GENOMIC DNA]</scope>
    <source>
        <strain evidence="5 6">CCMR0082</strain>
    </source>
</reference>
<dbReference type="EMBL" id="QZCE01000001">
    <property type="protein sequence ID" value="NEZ61596.1"/>
    <property type="molecule type" value="Genomic_DNA"/>
</dbReference>